<organism evidence="1 2">
    <name type="scientific">Deinococcus hopiensis KR-140</name>
    <dbReference type="NCBI Taxonomy" id="695939"/>
    <lineage>
        <taxon>Bacteria</taxon>
        <taxon>Thermotogati</taxon>
        <taxon>Deinococcota</taxon>
        <taxon>Deinococci</taxon>
        <taxon>Deinococcales</taxon>
        <taxon>Deinococcaceae</taxon>
        <taxon>Deinococcus</taxon>
    </lineage>
</organism>
<protein>
    <submittedName>
        <fullName evidence="1">Uncharacterized protein</fullName>
    </submittedName>
</protein>
<keyword evidence="2" id="KW-1185">Reference proteome</keyword>
<accession>A0A1W1UQP3</accession>
<proteinExistence type="predicted"/>
<dbReference type="RefSeq" id="WP_084046485.1">
    <property type="nucleotide sequence ID" value="NZ_FWWU01000006.1"/>
</dbReference>
<dbReference type="Proteomes" id="UP000192582">
    <property type="component" value="Unassembled WGS sequence"/>
</dbReference>
<dbReference type="EMBL" id="FWWU01000006">
    <property type="protein sequence ID" value="SMB83376.1"/>
    <property type="molecule type" value="Genomic_DNA"/>
</dbReference>
<evidence type="ECO:0000313" key="2">
    <source>
        <dbReference type="Proteomes" id="UP000192582"/>
    </source>
</evidence>
<evidence type="ECO:0000313" key="1">
    <source>
        <dbReference type="EMBL" id="SMB83376.1"/>
    </source>
</evidence>
<gene>
    <name evidence="1" type="ORF">SAMN00790413_04395</name>
</gene>
<reference evidence="1 2" key="1">
    <citation type="submission" date="2017-04" db="EMBL/GenBank/DDBJ databases">
        <authorList>
            <person name="Afonso C.L."/>
            <person name="Miller P.J."/>
            <person name="Scott M.A."/>
            <person name="Spackman E."/>
            <person name="Goraichik I."/>
            <person name="Dimitrov K.M."/>
            <person name="Suarez D.L."/>
            <person name="Swayne D.E."/>
        </authorList>
    </citation>
    <scope>NUCLEOTIDE SEQUENCE [LARGE SCALE GENOMIC DNA]</scope>
    <source>
        <strain evidence="1 2">KR-140</strain>
    </source>
</reference>
<name>A0A1W1UQP3_9DEIO</name>
<dbReference type="AlphaFoldDB" id="A0A1W1UQP3"/>
<sequence length="91" mass="9320">MTSPVSDDVHLPSGNAIAVYCAVRDGDEHGWSIAEASGAPLGSVYALLTHLEAQGTLEGRCETAVDLPFLPTQPGACTKGGGCRPAPMVNL</sequence>